<evidence type="ECO:0000259" key="2">
    <source>
        <dbReference type="PROSITE" id="PS50102"/>
    </source>
</evidence>
<dbReference type="InterPro" id="IPR012677">
    <property type="entry name" value="Nucleotide-bd_a/b_plait_sf"/>
</dbReference>
<keyword evidence="4" id="KW-1185">Reference proteome</keyword>
<dbReference type="PROSITE" id="PS50102">
    <property type="entry name" value="RRM"/>
    <property type="match status" value="1"/>
</dbReference>
<dbReference type="Gene3D" id="3.30.70.330">
    <property type="match status" value="1"/>
</dbReference>
<dbReference type="InterPro" id="IPR000504">
    <property type="entry name" value="RRM_dom"/>
</dbReference>
<dbReference type="InParanoid" id="A0A078A365"/>
<dbReference type="InterPro" id="IPR035979">
    <property type="entry name" value="RBD_domain_sf"/>
</dbReference>
<dbReference type="Proteomes" id="UP000039865">
    <property type="component" value="Unassembled WGS sequence"/>
</dbReference>
<dbReference type="AlphaFoldDB" id="A0A078A365"/>
<protein>
    <recommendedName>
        <fullName evidence="2">RRM domain-containing protein</fullName>
    </recommendedName>
</protein>
<evidence type="ECO:0000313" key="3">
    <source>
        <dbReference type="EMBL" id="CDW75943.1"/>
    </source>
</evidence>
<gene>
    <name evidence="3" type="primary">Contig2066.g2228</name>
    <name evidence="3" type="ORF">STYLEM_4939</name>
</gene>
<evidence type="ECO:0000313" key="4">
    <source>
        <dbReference type="Proteomes" id="UP000039865"/>
    </source>
</evidence>
<dbReference type="EMBL" id="CCKQ01004789">
    <property type="protein sequence ID" value="CDW75943.1"/>
    <property type="molecule type" value="Genomic_DNA"/>
</dbReference>
<dbReference type="SMART" id="SM00360">
    <property type="entry name" value="RRM"/>
    <property type="match status" value="1"/>
</dbReference>
<proteinExistence type="predicted"/>
<dbReference type="GO" id="GO:0003723">
    <property type="term" value="F:RNA binding"/>
    <property type="evidence" value="ECO:0007669"/>
    <property type="project" value="UniProtKB-UniRule"/>
</dbReference>
<organism evidence="3 4">
    <name type="scientific">Stylonychia lemnae</name>
    <name type="common">Ciliate</name>
    <dbReference type="NCBI Taxonomy" id="5949"/>
    <lineage>
        <taxon>Eukaryota</taxon>
        <taxon>Sar</taxon>
        <taxon>Alveolata</taxon>
        <taxon>Ciliophora</taxon>
        <taxon>Intramacronucleata</taxon>
        <taxon>Spirotrichea</taxon>
        <taxon>Stichotrichia</taxon>
        <taxon>Sporadotrichida</taxon>
        <taxon>Oxytrichidae</taxon>
        <taxon>Stylonychinae</taxon>
        <taxon>Stylonychia</taxon>
    </lineage>
</organism>
<feature type="domain" description="RRM" evidence="2">
    <location>
        <begin position="181"/>
        <end position="253"/>
    </location>
</feature>
<reference evidence="3 4" key="1">
    <citation type="submission" date="2014-06" db="EMBL/GenBank/DDBJ databases">
        <authorList>
            <person name="Swart Estienne"/>
        </authorList>
    </citation>
    <scope>NUCLEOTIDE SEQUENCE [LARGE SCALE GENOMIC DNA]</scope>
    <source>
        <strain evidence="3 4">130c</strain>
    </source>
</reference>
<dbReference type="SUPFAM" id="SSF54928">
    <property type="entry name" value="RNA-binding domain, RBD"/>
    <property type="match status" value="1"/>
</dbReference>
<accession>A0A078A365</accession>
<evidence type="ECO:0000256" key="1">
    <source>
        <dbReference type="PROSITE-ProRule" id="PRU00176"/>
    </source>
</evidence>
<dbReference type="Pfam" id="PF23085">
    <property type="entry name" value="RRM_PARP14_3"/>
    <property type="match status" value="1"/>
</dbReference>
<sequence length="283" mass="32842">MRAFIDIDKPSKNLSQSNLRSLLDKNNPELNQSRPAINTDKLISQINQRHQAPKTQTAYKQVVQKQNKVEFDIFKRLKTTSNNQQEIIDFEDQSNDLPSQQIDDDQMISINDKFTMKLPKQRELRKQLQGPYVQKALVKQDQIQQPKQVKAIVDTKLLAQDQVKEPIKVDLKNPKPKEDHLTVFADNIPKTVDTHSLKVYFTQFGRVKDIDFDQNRLEAKILFSNEDAVERAIKLHKEQQYQGHTLNVSKIQQANTYSEKINIQPTTLLVIRSGNNGRQVFQK</sequence>
<name>A0A078A365_STYLE</name>
<keyword evidence="1" id="KW-0694">RNA-binding</keyword>
<dbReference type="CDD" id="cd00590">
    <property type="entry name" value="RRM_SF"/>
    <property type="match status" value="1"/>
</dbReference>